<accession>A0A511FI22</accession>
<keyword evidence="2" id="KW-1133">Transmembrane helix</keyword>
<keyword evidence="2" id="KW-0812">Transmembrane</keyword>
<evidence type="ECO:0000256" key="2">
    <source>
        <dbReference type="SAM" id="Phobius"/>
    </source>
</evidence>
<dbReference type="Proteomes" id="UP000321723">
    <property type="component" value="Unassembled WGS sequence"/>
</dbReference>
<gene>
    <name evidence="3" type="ORF">CHO01_40150</name>
    <name evidence="4" type="ORF">HNR08_004183</name>
</gene>
<dbReference type="Pfam" id="PF11241">
    <property type="entry name" value="DUF3043"/>
    <property type="match status" value="1"/>
</dbReference>
<reference evidence="4 6" key="2">
    <citation type="submission" date="2020-08" db="EMBL/GenBank/DDBJ databases">
        <title>Sequencing the genomes of 1000 actinobacteria strains.</title>
        <authorList>
            <person name="Klenk H.-P."/>
        </authorList>
    </citation>
    <scope>NUCLEOTIDE SEQUENCE [LARGE SCALE GENOMIC DNA]</scope>
    <source>
        <strain evidence="4 6">DSM 9581</strain>
    </source>
</reference>
<evidence type="ECO:0000313" key="6">
    <source>
        <dbReference type="Proteomes" id="UP000564629"/>
    </source>
</evidence>
<dbReference type="EMBL" id="JACHDN010000001">
    <property type="protein sequence ID" value="MBB5475447.1"/>
    <property type="molecule type" value="Genomic_DNA"/>
</dbReference>
<dbReference type="EMBL" id="BJVQ01000133">
    <property type="protein sequence ID" value="GEL48899.1"/>
    <property type="molecule type" value="Genomic_DNA"/>
</dbReference>
<comment type="caution">
    <text evidence="3">The sequence shown here is derived from an EMBL/GenBank/DDBJ whole genome shotgun (WGS) entry which is preliminary data.</text>
</comment>
<feature type="region of interest" description="Disordered" evidence="1">
    <location>
        <begin position="1"/>
        <end position="65"/>
    </location>
</feature>
<keyword evidence="2" id="KW-0472">Membrane</keyword>
<evidence type="ECO:0000313" key="5">
    <source>
        <dbReference type="Proteomes" id="UP000321723"/>
    </source>
</evidence>
<feature type="compositionally biased region" description="Basic and acidic residues" evidence="1">
    <location>
        <begin position="54"/>
        <end position="65"/>
    </location>
</feature>
<feature type="transmembrane region" description="Helical" evidence="2">
    <location>
        <begin position="106"/>
        <end position="127"/>
    </location>
</feature>
<organism evidence="3 5">
    <name type="scientific">Cellulomonas hominis</name>
    <dbReference type="NCBI Taxonomy" id="156981"/>
    <lineage>
        <taxon>Bacteria</taxon>
        <taxon>Bacillati</taxon>
        <taxon>Actinomycetota</taxon>
        <taxon>Actinomycetes</taxon>
        <taxon>Micrococcales</taxon>
        <taxon>Cellulomonadaceae</taxon>
        <taxon>Cellulomonas</taxon>
    </lineage>
</organism>
<name>A0A511FI22_9CELL</name>
<evidence type="ECO:0000256" key="1">
    <source>
        <dbReference type="SAM" id="MobiDB-lite"/>
    </source>
</evidence>
<feature type="transmembrane region" description="Helical" evidence="2">
    <location>
        <begin position="133"/>
        <end position="156"/>
    </location>
</feature>
<dbReference type="Proteomes" id="UP000564629">
    <property type="component" value="Unassembled WGS sequence"/>
</dbReference>
<dbReference type="InterPro" id="IPR021403">
    <property type="entry name" value="DUF3043"/>
</dbReference>
<evidence type="ECO:0000313" key="4">
    <source>
        <dbReference type="EMBL" id="MBB5475447.1"/>
    </source>
</evidence>
<protein>
    <submittedName>
        <fullName evidence="3">Membrane protein</fullName>
    </submittedName>
</protein>
<dbReference type="RefSeq" id="WP_246803232.1">
    <property type="nucleotide sequence ID" value="NZ_BJVQ01000133.1"/>
</dbReference>
<keyword evidence="5" id="KW-1185">Reference proteome</keyword>
<evidence type="ECO:0000313" key="3">
    <source>
        <dbReference type="EMBL" id="GEL48899.1"/>
    </source>
</evidence>
<reference evidence="3 5" key="1">
    <citation type="submission" date="2019-07" db="EMBL/GenBank/DDBJ databases">
        <title>Whole genome shotgun sequence of Cellulomonas hominis NBRC 16055.</title>
        <authorList>
            <person name="Hosoyama A."/>
            <person name="Uohara A."/>
            <person name="Ohji S."/>
            <person name="Ichikawa N."/>
        </authorList>
    </citation>
    <scope>NUCLEOTIDE SEQUENCE [LARGE SCALE GENOMIC DNA]</scope>
    <source>
        <strain evidence="3 5">NBRC 16055</strain>
    </source>
</reference>
<proteinExistence type="predicted"/>
<feature type="compositionally biased region" description="Polar residues" evidence="1">
    <location>
        <begin position="8"/>
        <end position="17"/>
    </location>
</feature>
<dbReference type="AlphaFoldDB" id="A0A511FI22"/>
<sequence length="204" mass="23017">MFGRSKDGSTAGTTQEPLTEETPGMAEVPGSGKGRPTPKRKVAEAANRRPLVPTDRKAAGKEARAAQRVERDRQYAAMQTGDEKYLPAKDKGAVRRYVRNYVDARWSLGELFLPVAIVMLLANMILTSWNPDVAFLGLVVLYLFIVAMVVDVVIMWRRLRKRLIAKFGDDAIQRGLMMYSVTRVFQIRRARLPKPQVKHGEYPE</sequence>